<evidence type="ECO:0000313" key="3">
    <source>
        <dbReference type="Proteomes" id="UP001597182"/>
    </source>
</evidence>
<dbReference type="EMBL" id="JBHTMB010000347">
    <property type="protein sequence ID" value="MFD1238208.1"/>
    <property type="molecule type" value="Genomic_DNA"/>
</dbReference>
<dbReference type="InterPro" id="IPR000594">
    <property type="entry name" value="ThiF_NAD_FAD-bd"/>
</dbReference>
<sequence>MQLLLGQDAISHFKAGGRGGRLTIRASAAQDVGAVVAVSDSTGVTRPCPILPKTHFLKSCDVGPAGLWYRTTPELHLLWLAVAARLKTLRREAFAAGLERPLPTVAGAFFVVTYAPDCSDEVPDVLAWCVTPDGVQLIDFEVEPPPGFCGLAALAPGWPVEAVQRARLLLVGAGSIGSAVADALALYGIGHLVLVDPDRLRWHNLVRHRARPSDVGKYKVVALRDDLAVTRPATEVKPLTWNVVTDADRVRALLNDIDVVVCCADGVAPRRVVSHLARRARKPAVLSCVLEDGAVGEVMRLQPWTDHGCLNCRREALQECGGIDPEPALDARYGTGSTHRPMTAVGGDLHLVGQLTASIAVSTVLARAGSSGHRLPGEHLAVGLRTTGELAAPFDFDRSLDMRWSPATAPRAGCPTCKPDD</sequence>
<proteinExistence type="predicted"/>
<dbReference type="InterPro" id="IPR045886">
    <property type="entry name" value="ThiF/MoeB/HesA"/>
</dbReference>
<dbReference type="InterPro" id="IPR035985">
    <property type="entry name" value="Ubiquitin-activating_enz"/>
</dbReference>
<dbReference type="CDD" id="cd01483">
    <property type="entry name" value="E1_enzyme_family"/>
    <property type="match status" value="1"/>
</dbReference>
<comment type="caution">
    <text evidence="2">The sequence shown here is derived from an EMBL/GenBank/DDBJ whole genome shotgun (WGS) entry which is preliminary data.</text>
</comment>
<dbReference type="Proteomes" id="UP001597182">
    <property type="component" value="Unassembled WGS sequence"/>
</dbReference>
<accession>A0ABW3VUL1</accession>
<evidence type="ECO:0000313" key="2">
    <source>
        <dbReference type="EMBL" id="MFD1238208.1"/>
    </source>
</evidence>
<reference evidence="3" key="1">
    <citation type="journal article" date="2019" name="Int. J. Syst. Evol. Microbiol.">
        <title>The Global Catalogue of Microorganisms (GCM) 10K type strain sequencing project: providing services to taxonomists for standard genome sequencing and annotation.</title>
        <authorList>
            <consortium name="The Broad Institute Genomics Platform"/>
            <consortium name="The Broad Institute Genome Sequencing Center for Infectious Disease"/>
            <person name="Wu L."/>
            <person name="Ma J."/>
        </authorList>
    </citation>
    <scope>NUCLEOTIDE SEQUENCE [LARGE SCALE GENOMIC DNA]</scope>
    <source>
        <strain evidence="3">CCUG 49018</strain>
    </source>
</reference>
<evidence type="ECO:0000259" key="1">
    <source>
        <dbReference type="Pfam" id="PF00899"/>
    </source>
</evidence>
<gene>
    <name evidence="2" type="ORF">ACFQ34_33445</name>
</gene>
<dbReference type="PANTHER" id="PTHR10953:SF102">
    <property type="entry name" value="ADENYLYLTRANSFERASE AND SULFURTRANSFERASE MOCS3"/>
    <property type="match status" value="1"/>
</dbReference>
<name>A0ABW3VUL1_9PSEU</name>
<protein>
    <submittedName>
        <fullName evidence="2">HesA/MoeB/ThiF family protein</fullName>
    </submittedName>
</protein>
<dbReference type="Pfam" id="PF00899">
    <property type="entry name" value="ThiF"/>
    <property type="match status" value="1"/>
</dbReference>
<feature type="domain" description="THIF-type NAD/FAD binding fold" evidence="1">
    <location>
        <begin position="161"/>
        <end position="346"/>
    </location>
</feature>
<dbReference type="PANTHER" id="PTHR10953">
    <property type="entry name" value="UBIQUITIN-ACTIVATING ENZYME E1"/>
    <property type="match status" value="1"/>
</dbReference>
<organism evidence="2 3">
    <name type="scientific">Pseudonocardia benzenivorans</name>
    <dbReference type="NCBI Taxonomy" id="228005"/>
    <lineage>
        <taxon>Bacteria</taxon>
        <taxon>Bacillati</taxon>
        <taxon>Actinomycetota</taxon>
        <taxon>Actinomycetes</taxon>
        <taxon>Pseudonocardiales</taxon>
        <taxon>Pseudonocardiaceae</taxon>
        <taxon>Pseudonocardia</taxon>
    </lineage>
</organism>
<dbReference type="RefSeq" id="WP_379653432.1">
    <property type="nucleotide sequence ID" value="NZ_JBHTMB010000347.1"/>
</dbReference>
<keyword evidence="3" id="KW-1185">Reference proteome</keyword>
<dbReference type="Gene3D" id="3.40.50.720">
    <property type="entry name" value="NAD(P)-binding Rossmann-like Domain"/>
    <property type="match status" value="1"/>
</dbReference>
<dbReference type="SUPFAM" id="SSF69572">
    <property type="entry name" value="Activating enzymes of the ubiquitin-like proteins"/>
    <property type="match status" value="1"/>
</dbReference>